<dbReference type="Gene3D" id="3.40.50.300">
    <property type="entry name" value="P-loop containing nucleotide triphosphate hydrolases"/>
    <property type="match status" value="1"/>
</dbReference>
<evidence type="ECO:0000313" key="8">
    <source>
        <dbReference type="EMBL" id="KTT17385.1"/>
    </source>
</evidence>
<dbReference type="PANTHER" id="PTHR30121">
    <property type="entry name" value="UNCHARACTERIZED PROTEIN YJGR-RELATED"/>
    <property type="match status" value="1"/>
</dbReference>
<proteinExistence type="inferred from homology"/>
<gene>
    <name evidence="7" type="ORF">B2J77_00375</name>
    <name evidence="8" type="ORF">NS96R_12140</name>
</gene>
<evidence type="ECO:0000313" key="9">
    <source>
        <dbReference type="Proteomes" id="UP000071644"/>
    </source>
</evidence>
<dbReference type="InterPro" id="IPR051162">
    <property type="entry name" value="T4SS_component"/>
</dbReference>
<keyword evidence="10" id="KW-1185">Reference proteome</keyword>
<evidence type="ECO:0000256" key="5">
    <source>
        <dbReference type="ARBA" id="ARBA00023635"/>
    </source>
</evidence>
<feature type="domain" description="AAA+ ATPase" evidence="6">
    <location>
        <begin position="487"/>
        <end position="748"/>
    </location>
</feature>
<dbReference type="InterPro" id="IPR043964">
    <property type="entry name" value="P-loop_TraG"/>
</dbReference>
<keyword evidence="2" id="KW-0547">Nucleotide-binding</keyword>
<evidence type="ECO:0000256" key="3">
    <source>
        <dbReference type="ARBA" id="ARBA00022840"/>
    </source>
</evidence>
<dbReference type="Proteomes" id="UP000191010">
    <property type="component" value="Chromosome"/>
</dbReference>
<dbReference type="InterPro" id="IPR004346">
    <property type="entry name" value="CagE_TrbE_VirB"/>
</dbReference>
<evidence type="ECO:0000313" key="10">
    <source>
        <dbReference type="Proteomes" id="UP000191010"/>
    </source>
</evidence>
<evidence type="ECO:0000313" key="7">
    <source>
        <dbReference type="EMBL" id="AQW66788.1"/>
    </source>
</evidence>
<dbReference type="NCBIfam" id="NF010466">
    <property type="entry name" value="PRK13891.1"/>
    <property type="match status" value="1"/>
</dbReference>
<reference evidence="7 10" key="2">
    <citation type="submission" date="2017-02" db="EMBL/GenBank/DDBJ databases">
        <authorList>
            <person name="Guo L."/>
        </authorList>
    </citation>
    <scope>NUCLEOTIDE SEQUENCE [LARGE SCALE GENOMIC DNA]</scope>
    <source>
        <strain evidence="7 10">PRS09-11288</strain>
    </source>
</reference>
<dbReference type="CDD" id="cd00267">
    <property type="entry name" value="ABC_ATPase"/>
    <property type="match status" value="1"/>
</dbReference>
<reference evidence="8 9" key="1">
    <citation type="journal article" date="2016" name="Front. Microbiol.">
        <title>Genomic Resource of Rice Seed Associated Bacteria.</title>
        <authorList>
            <person name="Midha S."/>
            <person name="Bansal K."/>
            <person name="Sharma S."/>
            <person name="Kumar N."/>
            <person name="Patil P.P."/>
            <person name="Chaudhry V."/>
            <person name="Patil P.B."/>
        </authorList>
    </citation>
    <scope>NUCLEOTIDE SEQUENCE [LARGE SCALE GENOMIC DNA]</scope>
    <source>
        <strain evidence="8 9">NS96</strain>
    </source>
</reference>
<dbReference type="SUPFAM" id="SSF52540">
    <property type="entry name" value="P-loop containing nucleoside triphosphate hydrolases"/>
    <property type="match status" value="1"/>
</dbReference>
<accession>A0AAJ0LJJ6</accession>
<dbReference type="PANTHER" id="PTHR30121:SF12">
    <property type="entry name" value="TYPE IV SECRETION SYSTEM PROTEIN CAGE"/>
    <property type="match status" value="1"/>
</dbReference>
<sequence>MIEGIAYAIAALGALLVLLLVQRLLQVDAELKLKKHRSKDAGLSDLLNHAALVDDGVIVGKNGAFMAAWLYRGDDNASSTDAQRELVSLRINQALAGLGSGWMIHVDAVRRPAVNYSSKGFSHFPDRLTEAMDQERRSFFESLGSLYEGYFVLTLTFFPPMLAQQKFVELMFDDDTPPPDHKARTRNLIEQFKRDCVSVEGSLSSVLKMTRLKANALVTEEGAQITHDDLLSWVQFCVTGISQPVQLPSNPMYLDAVIGGKEMWGGVVPKIGRNFIQVVAIEGFPLESAPGILSALAELPCEYRWSSRFIFMDTHEAVQHLEKYRKKWKQKVRGFFDQVFNTNNGNIDQDAMSMVQDAADAIAEVNSGLVAQGYYTSVVVLMDEDRQQLEESARSVEKAIERLGFAARIETINTLDAYLGSLPGHGVENVRRPLMNTLNLADMLPTSSIWTGSAEAPCPLYPPLSPALMHCVTSGATPFRLNLHVRDLGHTFMFGPTGAGKSTHLALIAAQLRRYQGMSIFAFDKGMSMYPLAAGIRAESGGQSGRHFTVAADDERLAFCPLQFLETKGDRAWAMEWMDTILALNGLETTAAQRNEIGHAVMSMYRDGSRTLSEFCLVVQDETVRETLRQYTVDGTMGHLLDAEEDGLALSDFTVFEIEELMNLGDKYALPVLLYLFRRIERALKGQPAVIILDEAWLMLGHPAFREKIREWLKVLRKANCLVLMATQSLSDAANSGILDVIVESTATKIFLPNVYARDEETSLLYRRMGLNARQIEILATAVPKRQYYYVSENGRRLYDLALGPLALAFVGASDKESVAAIKRLEAKYGDGWVDEWLAARGLRLNDYGVAA</sequence>
<dbReference type="EMBL" id="CP019952">
    <property type="protein sequence ID" value="AQW66788.1"/>
    <property type="molecule type" value="Genomic_DNA"/>
</dbReference>
<dbReference type="RefSeq" id="WP_058638736.1">
    <property type="nucleotide sequence ID" value="NZ_CP019952.1"/>
</dbReference>
<dbReference type="AlphaFoldDB" id="A0AAJ0LJJ6"/>
<dbReference type="Proteomes" id="UP000071644">
    <property type="component" value="Unassembled WGS sequence"/>
</dbReference>
<protein>
    <recommendedName>
        <fullName evidence="5">Type IV secretion system protein virB4</fullName>
    </recommendedName>
</protein>
<keyword evidence="3" id="KW-0067">ATP-binding</keyword>
<name>A0AAJ0LJJ6_9PSED</name>
<dbReference type="Pfam" id="PF19044">
    <property type="entry name" value="P-loop_TraG"/>
    <property type="match status" value="1"/>
</dbReference>
<dbReference type="NCBIfam" id="TIGR00929">
    <property type="entry name" value="VirB4_CagE"/>
    <property type="match status" value="1"/>
</dbReference>
<dbReference type="NCBIfam" id="NF010404">
    <property type="entry name" value="PRK13830.1"/>
    <property type="match status" value="1"/>
</dbReference>
<dbReference type="EMBL" id="LDSN01000030">
    <property type="protein sequence ID" value="KTT17385.1"/>
    <property type="molecule type" value="Genomic_DNA"/>
</dbReference>
<dbReference type="InterPro" id="IPR018145">
    <property type="entry name" value="CagE_TrbE_VirB_cntrl_dom"/>
</dbReference>
<dbReference type="SMART" id="SM00382">
    <property type="entry name" value="AAA"/>
    <property type="match status" value="1"/>
</dbReference>
<dbReference type="GO" id="GO:0005524">
    <property type="term" value="F:ATP binding"/>
    <property type="evidence" value="ECO:0007669"/>
    <property type="project" value="UniProtKB-KW"/>
</dbReference>
<dbReference type="Pfam" id="PF03135">
    <property type="entry name" value="CagE_TrbE_VirB"/>
    <property type="match status" value="1"/>
</dbReference>
<evidence type="ECO:0000256" key="2">
    <source>
        <dbReference type="ARBA" id="ARBA00022741"/>
    </source>
</evidence>
<comment type="similarity">
    <text evidence="1">Belongs to the TrbE/VirB4 family.</text>
</comment>
<organism evidence="8 9">
    <name type="scientific">Pseudomonas parafulva</name>
    <dbReference type="NCBI Taxonomy" id="157782"/>
    <lineage>
        <taxon>Bacteria</taxon>
        <taxon>Pseudomonadati</taxon>
        <taxon>Pseudomonadota</taxon>
        <taxon>Gammaproteobacteria</taxon>
        <taxon>Pseudomonadales</taxon>
        <taxon>Pseudomonadaceae</taxon>
        <taxon>Pseudomonas</taxon>
    </lineage>
</organism>
<dbReference type="InterPro" id="IPR027417">
    <property type="entry name" value="P-loop_NTPase"/>
</dbReference>
<evidence type="ECO:0000259" key="6">
    <source>
        <dbReference type="SMART" id="SM00382"/>
    </source>
</evidence>
<evidence type="ECO:0000256" key="1">
    <source>
        <dbReference type="ARBA" id="ARBA00006512"/>
    </source>
</evidence>
<evidence type="ECO:0000256" key="4">
    <source>
        <dbReference type="ARBA" id="ARBA00023026"/>
    </source>
</evidence>
<dbReference type="InterPro" id="IPR003593">
    <property type="entry name" value="AAA+_ATPase"/>
</dbReference>
<keyword evidence="4" id="KW-0843">Virulence</keyword>